<organism evidence="2 3">
    <name type="scientific">Photobacterium frigidiphilum</name>
    <dbReference type="NCBI Taxonomy" id="264736"/>
    <lineage>
        <taxon>Bacteria</taxon>
        <taxon>Pseudomonadati</taxon>
        <taxon>Pseudomonadota</taxon>
        <taxon>Gammaproteobacteria</taxon>
        <taxon>Vibrionales</taxon>
        <taxon>Vibrionaceae</taxon>
        <taxon>Photobacterium</taxon>
    </lineage>
</organism>
<dbReference type="CDD" id="cd03024">
    <property type="entry name" value="DsbA_FrnE"/>
    <property type="match status" value="1"/>
</dbReference>
<keyword evidence="3" id="KW-1185">Reference proteome</keyword>
<accession>A0A2T3JNK5</accession>
<dbReference type="Proteomes" id="UP000240987">
    <property type="component" value="Unassembled WGS sequence"/>
</dbReference>
<dbReference type="PANTHER" id="PTHR13887:SF41">
    <property type="entry name" value="THIOREDOXIN SUPERFAMILY PROTEIN"/>
    <property type="match status" value="1"/>
</dbReference>
<dbReference type="AlphaFoldDB" id="A0A2T3JNK5"/>
<dbReference type="InterPro" id="IPR036249">
    <property type="entry name" value="Thioredoxin-like_sf"/>
</dbReference>
<dbReference type="OrthoDB" id="9799122at2"/>
<comment type="caution">
    <text evidence="2">The sequence shown here is derived from an EMBL/GenBank/DDBJ whole genome shotgun (WGS) entry which is preliminary data.</text>
</comment>
<dbReference type="SUPFAM" id="SSF52833">
    <property type="entry name" value="Thioredoxin-like"/>
    <property type="match status" value="1"/>
</dbReference>
<evidence type="ECO:0000313" key="2">
    <source>
        <dbReference type="EMBL" id="PSU50601.1"/>
    </source>
</evidence>
<dbReference type="RefSeq" id="WP_107241632.1">
    <property type="nucleotide sequence ID" value="NZ_PYMJ01000003.1"/>
</dbReference>
<dbReference type="InterPro" id="IPR001853">
    <property type="entry name" value="DSBA-like_thioredoxin_dom"/>
</dbReference>
<sequence>MSKLRNIRIDIVSDVVCPWCIIGYRRLEEALGAFEGKINVELYWQPFQINPDMPSEGENLGEHLTKKYGLTSEQSQANRENLIQIGESLDFTFNFTPEFKIYNTFKAHQLLHWAAKQGRQHALKLALFDAYFTEQKDPSDIELLVTAAMQVGLDGEEARAVLTDERFADDVKMNQQTWTNSGIQSVPSIVLDQKYLISGAQDPETFIQSIQQVLNDAR</sequence>
<dbReference type="Pfam" id="PF01323">
    <property type="entry name" value="DSBA"/>
    <property type="match status" value="1"/>
</dbReference>
<feature type="domain" description="DSBA-like thioredoxin" evidence="1">
    <location>
        <begin position="9"/>
        <end position="210"/>
    </location>
</feature>
<gene>
    <name evidence="2" type="ORF">C9J12_04575</name>
</gene>
<name>A0A2T3JNK5_9GAMM</name>
<dbReference type="PANTHER" id="PTHR13887">
    <property type="entry name" value="GLUTATHIONE S-TRANSFERASE KAPPA"/>
    <property type="match status" value="1"/>
</dbReference>
<reference evidence="2 3" key="1">
    <citation type="submission" date="2018-01" db="EMBL/GenBank/DDBJ databases">
        <title>Whole genome sequencing of Histamine producing bacteria.</title>
        <authorList>
            <person name="Butler K."/>
        </authorList>
    </citation>
    <scope>NUCLEOTIDE SEQUENCE [LARGE SCALE GENOMIC DNA]</scope>
    <source>
        <strain evidence="2 3">JCM 12947</strain>
    </source>
</reference>
<protein>
    <submittedName>
        <fullName evidence="2">Disulfide bond formation protein DsbA</fullName>
    </submittedName>
</protein>
<proteinExistence type="predicted"/>
<dbReference type="Gene3D" id="3.40.30.10">
    <property type="entry name" value="Glutaredoxin"/>
    <property type="match status" value="1"/>
</dbReference>
<evidence type="ECO:0000259" key="1">
    <source>
        <dbReference type="Pfam" id="PF01323"/>
    </source>
</evidence>
<dbReference type="GO" id="GO:0016491">
    <property type="term" value="F:oxidoreductase activity"/>
    <property type="evidence" value="ECO:0007669"/>
    <property type="project" value="InterPro"/>
</dbReference>
<dbReference type="EMBL" id="PYMJ01000003">
    <property type="protein sequence ID" value="PSU50601.1"/>
    <property type="molecule type" value="Genomic_DNA"/>
</dbReference>
<evidence type="ECO:0000313" key="3">
    <source>
        <dbReference type="Proteomes" id="UP000240987"/>
    </source>
</evidence>